<sequence length="400" mass="43856">MPTFRYKALDQQGRQRTGYVEGDSHGKAFQQLRGQGFTPMQLEPVQGGKGFALGALRDRLFKPRLRLAESLYYLAIMLQTGSALTEALDILGRMSGRRAGAVWLAVRGAVATGVSFSQALQLHAPQFPREYVRMVRVAEAAGNLGLVLERIATFEGRRGAMGGKLLTALIYPSIIMLVGLGAVYFLLVYVMPDITRIFATSGQALPFKTQLLLMAGDVLQGLGPAVFLLPLLAGLLLLSLYEKQPRLRLWVDKKLWRIGLLQKDSLARFTNMLGFQLEAGIALVQAMEGAAGTVRSAYFKSLIAQAQQEVMAGQPLDKVLTRQNAYPDMFLLSIAAGQKSGSLGLFVTRLSEMMEQEVDNALKRWLAMAEPAMILLTGVMVGFIVLAIMEPIFNLSTQVR</sequence>
<evidence type="ECO:0000256" key="1">
    <source>
        <dbReference type="ARBA" id="ARBA00002684"/>
    </source>
</evidence>
<keyword evidence="6 10" id="KW-0812">Transmembrane</keyword>
<feature type="transmembrane region" description="Helical" evidence="11">
    <location>
        <begin position="372"/>
        <end position="393"/>
    </location>
</feature>
<organism evidence="13 14">
    <name type="scientific">Megalodesulfovibrio gigas (strain ATCC 19364 / DSM 1382 / NCIMB 9332 / VKM B-1759)</name>
    <name type="common">Desulfovibrio gigas</name>
    <dbReference type="NCBI Taxonomy" id="1121448"/>
    <lineage>
        <taxon>Bacteria</taxon>
        <taxon>Pseudomonadati</taxon>
        <taxon>Thermodesulfobacteriota</taxon>
        <taxon>Desulfovibrionia</taxon>
        <taxon>Desulfovibrionales</taxon>
        <taxon>Desulfovibrionaceae</taxon>
        <taxon>Megalodesulfovibrio</taxon>
    </lineage>
</organism>
<keyword evidence="5" id="KW-1003">Cell membrane</keyword>
<keyword evidence="13" id="KW-0614">Plasmid</keyword>
<feature type="domain" description="Type II secretion system protein GspF" evidence="12">
    <location>
        <begin position="72"/>
        <end position="192"/>
    </location>
</feature>
<dbReference type="InterPro" id="IPR001992">
    <property type="entry name" value="T2SS_GspF/T4SS_PilC_CS"/>
</dbReference>
<dbReference type="GO" id="GO:0005886">
    <property type="term" value="C:plasma membrane"/>
    <property type="evidence" value="ECO:0007669"/>
    <property type="project" value="UniProtKB-SubCell"/>
</dbReference>
<accession>T2GG65</accession>
<evidence type="ECO:0000256" key="4">
    <source>
        <dbReference type="ARBA" id="ARBA00022448"/>
    </source>
</evidence>
<keyword evidence="4 10" id="KW-0813">Transport</keyword>
<comment type="function">
    <text evidence="1">Component of the type II secretion system inner membrane complex required for the energy-dependent secretion of extracellular factors such as proteases and toxins from the periplasm.</text>
</comment>
<dbReference type="PATRIC" id="fig|1121448.10.peg.3494"/>
<evidence type="ECO:0000256" key="8">
    <source>
        <dbReference type="ARBA" id="ARBA00023136"/>
    </source>
</evidence>
<proteinExistence type="inferred from homology"/>
<dbReference type="InterPro" id="IPR018076">
    <property type="entry name" value="T2SS_GspF_dom"/>
</dbReference>
<dbReference type="Gene3D" id="1.20.81.30">
    <property type="entry name" value="Type II secretion system (T2SS), domain F"/>
    <property type="match status" value="2"/>
</dbReference>
<dbReference type="EMBL" id="CP006586">
    <property type="protein sequence ID" value="AGW15219.1"/>
    <property type="molecule type" value="Genomic_DNA"/>
</dbReference>
<evidence type="ECO:0000313" key="14">
    <source>
        <dbReference type="Proteomes" id="UP000016587"/>
    </source>
</evidence>
<evidence type="ECO:0000259" key="12">
    <source>
        <dbReference type="Pfam" id="PF00482"/>
    </source>
</evidence>
<protein>
    <recommendedName>
        <fullName evidence="9">General secretion pathway protein F</fullName>
    </recommendedName>
</protein>
<evidence type="ECO:0000313" key="13">
    <source>
        <dbReference type="EMBL" id="AGW15219.1"/>
    </source>
</evidence>
<name>T2GG65_MEGG1</name>
<dbReference type="InterPro" id="IPR042094">
    <property type="entry name" value="T2SS_GspF_sf"/>
</dbReference>
<dbReference type="KEGG" id="dgg:DGI_4005"/>
<dbReference type="GO" id="GO:0015628">
    <property type="term" value="P:protein secretion by the type II secretion system"/>
    <property type="evidence" value="ECO:0007669"/>
    <property type="project" value="TreeGrafter"/>
</dbReference>
<dbReference type="PANTHER" id="PTHR30012">
    <property type="entry name" value="GENERAL SECRETION PATHWAY PROTEIN"/>
    <property type="match status" value="1"/>
</dbReference>
<keyword evidence="8 11" id="KW-0472">Membrane</keyword>
<dbReference type="PROSITE" id="PS00874">
    <property type="entry name" value="T2SP_F"/>
    <property type="match status" value="1"/>
</dbReference>
<geneLocation type="plasmid" evidence="14"/>
<evidence type="ECO:0000256" key="5">
    <source>
        <dbReference type="ARBA" id="ARBA00022475"/>
    </source>
</evidence>
<evidence type="ECO:0000256" key="11">
    <source>
        <dbReference type="SAM" id="Phobius"/>
    </source>
</evidence>
<dbReference type="eggNOG" id="COG1459">
    <property type="taxonomic scope" value="Bacteria"/>
</dbReference>
<dbReference type="RefSeq" id="WP_021758406.1">
    <property type="nucleotide sequence ID" value="NC_022436.1"/>
</dbReference>
<reference evidence="14" key="2">
    <citation type="submission" date="2013-07" db="EMBL/GenBank/DDBJ databases">
        <authorList>
            <person name="Morais-Silva F.O."/>
            <person name="Rezende A.M."/>
            <person name="Pimentel C."/>
            <person name="Resende D.M."/>
            <person name="Santos C.I."/>
            <person name="Clemente C."/>
            <person name="de Oliveira L.M."/>
            <person name="da Silva S.M."/>
            <person name="Costa D.A."/>
            <person name="Varela-Raposo A."/>
            <person name="Horacio E.C.A."/>
            <person name="Matos M."/>
            <person name="Flores O."/>
            <person name="Ruiz J.C."/>
            <person name="Rodrigues-Pousada C."/>
        </authorList>
    </citation>
    <scope>NUCLEOTIDE SEQUENCE [LARGE SCALE GENOMIC DNA]</scope>
    <source>
        <strain evidence="14">ATCC 19364 / DSM 1382 / NCIMB 9332 / VKM B-1759</strain>
        <plasmid evidence="14">Plasmid</plasmid>
    </source>
</reference>
<evidence type="ECO:0000256" key="6">
    <source>
        <dbReference type="ARBA" id="ARBA00022692"/>
    </source>
</evidence>
<reference evidence="13 14" key="1">
    <citation type="journal article" date="2013" name="J. Bacteriol.">
        <title>Roles of HynAB and Ech, the only two hydrogenases found in the model sulfate reducer Desulfovibrio gigas.</title>
        <authorList>
            <person name="Morais-Silva F.O."/>
            <person name="Santos C.I."/>
            <person name="Rodrigues R."/>
            <person name="Pereira I.A."/>
            <person name="Rodrigues-Pousada C."/>
        </authorList>
    </citation>
    <scope>NUCLEOTIDE SEQUENCE [LARGE SCALE GENOMIC DNA]</scope>
    <source>
        <strain evidence="14">ATCC 19364 / DSM 1382 / NCIMB 9332 / VKM B-1759</strain>
        <plasmid evidence="14">Plasmid</plasmid>
    </source>
</reference>
<keyword evidence="14" id="KW-1185">Reference proteome</keyword>
<evidence type="ECO:0000256" key="10">
    <source>
        <dbReference type="RuleBase" id="RU003923"/>
    </source>
</evidence>
<keyword evidence="7 11" id="KW-1133">Transmembrane helix</keyword>
<feature type="transmembrane region" description="Helical" evidence="11">
    <location>
        <begin position="211"/>
        <end position="238"/>
    </location>
</feature>
<dbReference type="InterPro" id="IPR003004">
    <property type="entry name" value="GspF/PilC"/>
</dbReference>
<comment type="subcellular location">
    <subcellularLocation>
        <location evidence="2 10">Cell membrane</location>
        <topology evidence="2 10">Multi-pass membrane protein</topology>
    </subcellularLocation>
</comment>
<feature type="transmembrane region" description="Helical" evidence="11">
    <location>
        <begin position="165"/>
        <end position="191"/>
    </location>
</feature>
<evidence type="ECO:0000256" key="9">
    <source>
        <dbReference type="ARBA" id="ARBA00030750"/>
    </source>
</evidence>
<dbReference type="Pfam" id="PF00482">
    <property type="entry name" value="T2SSF"/>
    <property type="match status" value="2"/>
</dbReference>
<dbReference type="HOGENOM" id="CLU_035032_0_1_7"/>
<dbReference type="AlphaFoldDB" id="T2GG65"/>
<comment type="similarity">
    <text evidence="3 10">Belongs to the GSP F family.</text>
</comment>
<gene>
    <name evidence="13" type="primary">gspF</name>
    <name evidence="13" type="ORF">DGI_4005</name>
</gene>
<dbReference type="OrthoDB" id="9805682at2"/>
<feature type="domain" description="Type II secretion system protein GspF" evidence="12">
    <location>
        <begin position="269"/>
        <end position="389"/>
    </location>
</feature>
<dbReference type="Proteomes" id="UP000016587">
    <property type="component" value="Plasmid unnamed"/>
</dbReference>
<evidence type="ECO:0000256" key="3">
    <source>
        <dbReference type="ARBA" id="ARBA00005745"/>
    </source>
</evidence>
<evidence type="ECO:0000256" key="2">
    <source>
        <dbReference type="ARBA" id="ARBA00004651"/>
    </source>
</evidence>
<evidence type="ECO:0000256" key="7">
    <source>
        <dbReference type="ARBA" id="ARBA00022989"/>
    </source>
</evidence>
<dbReference type="PANTHER" id="PTHR30012:SF0">
    <property type="entry name" value="TYPE II SECRETION SYSTEM PROTEIN F-RELATED"/>
    <property type="match status" value="1"/>
</dbReference>